<dbReference type="Proteomes" id="UP001228403">
    <property type="component" value="Unassembled WGS sequence"/>
</dbReference>
<keyword evidence="3" id="KW-1185">Reference proteome</keyword>
<reference evidence="2 3" key="1">
    <citation type="submission" date="2023-06" db="EMBL/GenBank/DDBJ databases">
        <authorList>
            <person name="Zeman M."/>
            <person name="Kubasova T."/>
            <person name="Jahodarova E."/>
            <person name="Nykrynova M."/>
            <person name="Rychlik I."/>
        </authorList>
    </citation>
    <scope>NUCLEOTIDE SEQUENCE [LARGE SCALE GENOMIC DNA]</scope>
    <source>
        <strain evidence="2 3">ET4</strain>
    </source>
</reference>
<reference evidence="3" key="2">
    <citation type="submission" date="2023-07" db="EMBL/GenBank/DDBJ databases">
        <title>Identification and characterization of horizontal gene transfer across gut microbiota members of farm animals based on homology search.</title>
        <authorList>
            <person name="Schwarzerova J."/>
            <person name="Nykrynova M."/>
            <person name="Jureckova K."/>
            <person name="Cejkova D."/>
            <person name="Rychlik I."/>
        </authorList>
    </citation>
    <scope>NUCLEOTIDE SEQUENCE [LARGE SCALE GENOMIC DNA]</scope>
    <source>
        <strain evidence="3">ET4</strain>
    </source>
</reference>
<protein>
    <recommendedName>
        <fullName evidence="4">Transmembrane protein</fullName>
    </recommendedName>
</protein>
<evidence type="ECO:0008006" key="4">
    <source>
        <dbReference type="Google" id="ProtNLM"/>
    </source>
</evidence>
<dbReference type="EMBL" id="JAUDCF010000036">
    <property type="protein sequence ID" value="MDM8146559.1"/>
    <property type="molecule type" value="Genomic_DNA"/>
</dbReference>
<evidence type="ECO:0000256" key="1">
    <source>
        <dbReference type="SAM" id="Phobius"/>
    </source>
</evidence>
<proteinExistence type="predicted"/>
<keyword evidence="1" id="KW-1133">Transmembrane helix</keyword>
<feature type="transmembrane region" description="Helical" evidence="1">
    <location>
        <begin position="273"/>
        <end position="291"/>
    </location>
</feature>
<name>A0ABT7U7N0_9BACE</name>
<comment type="caution">
    <text evidence="2">The sequence shown here is derived from an EMBL/GenBank/DDBJ whole genome shotgun (WGS) entry which is preliminary data.</text>
</comment>
<organism evidence="2 3">
    <name type="scientific">Bacteroides eggerthii</name>
    <dbReference type="NCBI Taxonomy" id="28111"/>
    <lineage>
        <taxon>Bacteria</taxon>
        <taxon>Pseudomonadati</taxon>
        <taxon>Bacteroidota</taxon>
        <taxon>Bacteroidia</taxon>
        <taxon>Bacteroidales</taxon>
        <taxon>Bacteroidaceae</taxon>
        <taxon>Bacteroides</taxon>
    </lineage>
</organism>
<gene>
    <name evidence="2" type="ORF">QUW02_11615</name>
</gene>
<sequence>MLNIETKKHDQFTLELKVGYSHGDQRFPVSDFVMNTWVFIPDSLYINQKTYTKSDFYRDTRSHIRLMTPIYSLHELVEADCQPFQLLAASWENYRQETSLENRKELEHQLKMLGNIVRSALRSRGRALALEKDSGRALSLLTETFQDIAFVQSRLRTLFLSENKTKSSAELPSDFRKTDAYIACTVAFYLSKVSTMMKEHHRSIREAVQNLFVSYFEPEQEYLTAQGYSVPMLREKLRNQEYLKQMSALRRFVESDLYLFVRKKNNTFLAQQILFMLAAGLSMIFATIVSFSFQQTYGNFTRPLFIALVVSYMFKDRIKDFLRYWFANKLGSKYYDYRTKLDMRGKYIGQGKEGFDFVNETRIPEEVKNLRMQGEEDPDSVPPESILLYRRRMILFGRRLSRLSRYAFPGVNEIIRINLKDFLRRMDNPHTGVPVFQKTGDFQEVQVERLYHLVFIVQFSYQGHIYYKRYRLEVNRRGLKQVREW</sequence>
<evidence type="ECO:0000313" key="3">
    <source>
        <dbReference type="Proteomes" id="UP001228403"/>
    </source>
</evidence>
<keyword evidence="1" id="KW-0812">Transmembrane</keyword>
<keyword evidence="1" id="KW-0472">Membrane</keyword>
<accession>A0ABT7U7N0</accession>
<evidence type="ECO:0000313" key="2">
    <source>
        <dbReference type="EMBL" id="MDM8146559.1"/>
    </source>
</evidence>